<dbReference type="GO" id="GO:0016705">
    <property type="term" value="F:oxidoreductase activity, acting on paired donors, with incorporation or reduction of molecular oxygen"/>
    <property type="evidence" value="ECO:0007669"/>
    <property type="project" value="InterPro"/>
</dbReference>
<dbReference type="GO" id="GO:0051213">
    <property type="term" value="F:dioxygenase activity"/>
    <property type="evidence" value="ECO:0007669"/>
    <property type="project" value="UniProtKB-KW"/>
</dbReference>
<organism evidence="6">
    <name type="scientific">Pyramimonas obovata</name>
    <dbReference type="NCBI Taxonomy" id="1411642"/>
    <lineage>
        <taxon>Eukaryota</taxon>
        <taxon>Viridiplantae</taxon>
        <taxon>Chlorophyta</taxon>
        <taxon>Pyramimonadophyceae</taxon>
        <taxon>Pyramimonadales</taxon>
        <taxon>Pyramimonadaceae</taxon>
        <taxon>Pyramimonas</taxon>
        <taxon>Pyramimonas incertae sedis</taxon>
    </lineage>
</organism>
<evidence type="ECO:0000313" key="6">
    <source>
        <dbReference type="EMBL" id="CAD8679228.1"/>
    </source>
</evidence>
<proteinExistence type="predicted"/>
<keyword evidence="2" id="KW-0223">Dioxygenase</keyword>
<dbReference type="Gene3D" id="2.60.120.620">
    <property type="entry name" value="q2cbj1_9rhob like domain"/>
    <property type="match status" value="1"/>
</dbReference>
<dbReference type="SMART" id="SM00702">
    <property type="entry name" value="P4Hc"/>
    <property type="match status" value="1"/>
</dbReference>
<dbReference type="GO" id="GO:0005506">
    <property type="term" value="F:iron ion binding"/>
    <property type="evidence" value="ECO:0007669"/>
    <property type="project" value="InterPro"/>
</dbReference>
<evidence type="ECO:0000256" key="3">
    <source>
        <dbReference type="ARBA" id="ARBA00023002"/>
    </source>
</evidence>
<keyword evidence="3" id="KW-0560">Oxidoreductase</keyword>
<feature type="domain" description="Prolyl 4-hydroxylase alpha subunit" evidence="5">
    <location>
        <begin position="94"/>
        <end position="324"/>
    </location>
</feature>
<feature type="chain" id="PRO_5030990672" description="Prolyl 4-hydroxylase alpha subunit domain-containing protein" evidence="4">
    <location>
        <begin position="37"/>
        <end position="342"/>
    </location>
</feature>
<dbReference type="InterPro" id="IPR006620">
    <property type="entry name" value="Pro_4_hyd_alph"/>
</dbReference>
<dbReference type="AlphaFoldDB" id="A0A7S0RJB9"/>
<gene>
    <name evidence="6" type="ORF">POBO1169_LOCUS14453</name>
</gene>
<protein>
    <recommendedName>
        <fullName evidence="5">Prolyl 4-hydroxylase alpha subunit domain-containing protein</fullName>
    </recommendedName>
</protein>
<name>A0A7S0RJB9_9CHLO</name>
<evidence type="ECO:0000259" key="5">
    <source>
        <dbReference type="SMART" id="SM00702"/>
    </source>
</evidence>
<sequence>MDRNKSKKEPRRGRPIPVVVPFLVLLSASVPQVAWGLDGVIDGSAPNTPSPKLHSRGCNPKQVIQGKGDQVTIARAVVEHTLKRIRDTPMRSTPYEHIYIEQIFEPQFYKCILAQLPPGDGAGGLSKLNRNRFTVPLNRQKSPGISLEKAVAAGVNRQFWNAFAAAFATPEMSVLWVSRFNRTTGARFKNGGLAPPWSAGAGGAPGPAPQPSYTYEMDLSRDVTGYAILPHTDSSGKMVTTLYYLPRTADPKVAQAGTCVVRSLTGEVTKSGSGRHGWEDMEVAFQAKFVPNSMMAFAPCTSSWHAVKKTAGKVTRNTIQGFVHINDKTPRKAACYNSGSAQ</sequence>
<accession>A0A7S0RJB9</accession>
<dbReference type="EMBL" id="HBFA01028571">
    <property type="protein sequence ID" value="CAD8679228.1"/>
    <property type="molecule type" value="Transcribed_RNA"/>
</dbReference>
<dbReference type="GO" id="GO:0031418">
    <property type="term" value="F:L-ascorbic acid binding"/>
    <property type="evidence" value="ECO:0007669"/>
    <property type="project" value="InterPro"/>
</dbReference>
<evidence type="ECO:0000256" key="1">
    <source>
        <dbReference type="ARBA" id="ARBA00001961"/>
    </source>
</evidence>
<keyword evidence="4" id="KW-0732">Signal</keyword>
<feature type="signal peptide" evidence="4">
    <location>
        <begin position="1"/>
        <end position="36"/>
    </location>
</feature>
<evidence type="ECO:0000256" key="4">
    <source>
        <dbReference type="SAM" id="SignalP"/>
    </source>
</evidence>
<comment type="cofactor">
    <cofactor evidence="1">
        <name>L-ascorbate</name>
        <dbReference type="ChEBI" id="CHEBI:38290"/>
    </cofactor>
</comment>
<evidence type="ECO:0000256" key="2">
    <source>
        <dbReference type="ARBA" id="ARBA00022964"/>
    </source>
</evidence>
<reference evidence="6" key="1">
    <citation type="submission" date="2021-01" db="EMBL/GenBank/DDBJ databases">
        <authorList>
            <person name="Corre E."/>
            <person name="Pelletier E."/>
            <person name="Niang G."/>
            <person name="Scheremetjew M."/>
            <person name="Finn R."/>
            <person name="Kale V."/>
            <person name="Holt S."/>
            <person name="Cochrane G."/>
            <person name="Meng A."/>
            <person name="Brown T."/>
            <person name="Cohen L."/>
        </authorList>
    </citation>
    <scope>NUCLEOTIDE SEQUENCE</scope>
    <source>
        <strain evidence="6">CCMP722</strain>
    </source>
</reference>